<keyword evidence="2" id="KW-0560">Oxidoreductase</keyword>
<gene>
    <name evidence="4" type="ORF">NKR23_g3753</name>
</gene>
<accession>A0AA38VW62</accession>
<dbReference type="InterPro" id="IPR044861">
    <property type="entry name" value="IPNS-like_FE2OG_OXY"/>
</dbReference>
<proteinExistence type="inferred from homology"/>
<comment type="similarity">
    <text evidence="1 2">Belongs to the iron/ascorbate-dependent oxidoreductase family.</text>
</comment>
<evidence type="ECO:0000256" key="2">
    <source>
        <dbReference type="RuleBase" id="RU003682"/>
    </source>
</evidence>
<dbReference type="InterPro" id="IPR050231">
    <property type="entry name" value="Iron_ascorbate_oxido_reductase"/>
</dbReference>
<dbReference type="EMBL" id="JANBVO010000008">
    <property type="protein sequence ID" value="KAJ9150198.1"/>
    <property type="molecule type" value="Genomic_DNA"/>
</dbReference>
<dbReference type="InterPro" id="IPR027443">
    <property type="entry name" value="IPNS-like_sf"/>
</dbReference>
<protein>
    <submittedName>
        <fullName evidence="4">Oxidoreductase, 2OG-Fe(II) oxygenase family</fullName>
    </submittedName>
</protein>
<dbReference type="AlphaFoldDB" id="A0AA38VW62"/>
<dbReference type="PANTHER" id="PTHR47990">
    <property type="entry name" value="2-OXOGLUTARATE (2OG) AND FE(II)-DEPENDENT OXYGENASE SUPERFAMILY PROTEIN-RELATED"/>
    <property type="match status" value="1"/>
</dbReference>
<name>A0AA38VW62_9PEZI</name>
<dbReference type="GO" id="GO:0046872">
    <property type="term" value="F:metal ion binding"/>
    <property type="evidence" value="ECO:0007669"/>
    <property type="project" value="UniProtKB-KW"/>
</dbReference>
<keyword evidence="2" id="KW-0479">Metal-binding</keyword>
<evidence type="ECO:0000256" key="1">
    <source>
        <dbReference type="ARBA" id="ARBA00008056"/>
    </source>
</evidence>
<dbReference type="GO" id="GO:0016491">
    <property type="term" value="F:oxidoreductase activity"/>
    <property type="evidence" value="ECO:0007669"/>
    <property type="project" value="UniProtKB-KW"/>
</dbReference>
<reference evidence="4" key="1">
    <citation type="submission" date="2022-07" db="EMBL/GenBank/DDBJ databases">
        <title>Fungi with potential for degradation of polypropylene.</title>
        <authorList>
            <person name="Gostincar C."/>
        </authorList>
    </citation>
    <scope>NUCLEOTIDE SEQUENCE</scope>
    <source>
        <strain evidence="4">EXF-13308</strain>
    </source>
</reference>
<keyword evidence="5" id="KW-1185">Reference proteome</keyword>
<sequence>MGSITVEPYNPTDFNPVPLPEGLPTYDLPKISMAKLLDGDKKEAKTVFDICARTGFFYLNLMDHPFGRRLWGNACKARNIGQHVMSTESMEEKKAFLMRPEGGVLDRGFLSSSRGSEGIVKSVESINIPRDELFAKTTPGWQLPSWLQEHEELFKEAQRDAHAVEQIILGILEQELELEAGTFSKTHKLDAPTYSFLRILRYPPVGLEEGDMRERPRVFAHRDVVSIAMLFTWVCGLQIPKDDAEWIDSETPTEESWLWVRPEAGHILVNLGDTMPVFTNGVLKSGLHRVVTAYGQQANLDRVSVLFTGRPDWEVPMVPLASPKIPPQAAEQAAKPVETCKVWGDNVIKAYYMENVKKGRTR</sequence>
<evidence type="ECO:0000259" key="3">
    <source>
        <dbReference type="PROSITE" id="PS51471"/>
    </source>
</evidence>
<feature type="domain" description="Fe2OG dioxygenase" evidence="3">
    <location>
        <begin position="193"/>
        <end position="313"/>
    </location>
</feature>
<evidence type="ECO:0000313" key="4">
    <source>
        <dbReference type="EMBL" id="KAJ9150198.1"/>
    </source>
</evidence>
<dbReference type="Gene3D" id="2.60.120.330">
    <property type="entry name" value="B-lactam Antibiotic, Isopenicillin N Synthase, Chain"/>
    <property type="match status" value="1"/>
</dbReference>
<comment type="caution">
    <text evidence="4">The sequence shown here is derived from an EMBL/GenBank/DDBJ whole genome shotgun (WGS) entry which is preliminary data.</text>
</comment>
<evidence type="ECO:0000313" key="5">
    <source>
        <dbReference type="Proteomes" id="UP001174694"/>
    </source>
</evidence>
<dbReference type="InterPro" id="IPR005123">
    <property type="entry name" value="Oxoglu/Fe-dep_dioxygenase_dom"/>
</dbReference>
<keyword evidence="2" id="KW-0408">Iron</keyword>
<dbReference type="SUPFAM" id="SSF51197">
    <property type="entry name" value="Clavaminate synthase-like"/>
    <property type="match status" value="1"/>
</dbReference>
<dbReference type="PROSITE" id="PS51471">
    <property type="entry name" value="FE2OG_OXY"/>
    <property type="match status" value="1"/>
</dbReference>
<organism evidence="4 5">
    <name type="scientific">Pleurostoma richardsiae</name>
    <dbReference type="NCBI Taxonomy" id="41990"/>
    <lineage>
        <taxon>Eukaryota</taxon>
        <taxon>Fungi</taxon>
        <taxon>Dikarya</taxon>
        <taxon>Ascomycota</taxon>
        <taxon>Pezizomycotina</taxon>
        <taxon>Sordariomycetes</taxon>
        <taxon>Sordariomycetidae</taxon>
        <taxon>Calosphaeriales</taxon>
        <taxon>Pleurostomataceae</taxon>
        <taxon>Pleurostoma</taxon>
    </lineage>
</organism>
<dbReference type="Proteomes" id="UP001174694">
    <property type="component" value="Unassembled WGS sequence"/>
</dbReference>
<dbReference type="Pfam" id="PF03171">
    <property type="entry name" value="2OG-FeII_Oxy"/>
    <property type="match status" value="1"/>
</dbReference>